<dbReference type="EMBL" id="VSKN01000003">
    <property type="protein sequence ID" value="TYC16299.1"/>
    <property type="molecule type" value="Genomic_DNA"/>
</dbReference>
<sequence>MNKSLVSVLTCTLFVVLFNCKSDTATPSENTTQSEVSNDKTSDSDLTKPISTYFIGFGSDSIWTLDISNQFISFSSEDSAFENFKIKMPAIIRAADANIKRYQGPTALGDVVVTIAKQETEDQQSKPNYKTTVEFTNKKDNTSKTFEGFGNYVMDYRLNATWILESIGNVAVSVSDFNEKLPFLIIDTVNKTYSGFSGCNGLGGTIFSENDLLRFKHGMSTLMACPDNKEKLYRKKLQASTQYKVTDSHLELSNPEGATVTFKKAE</sequence>
<feature type="domain" description="DUF306" evidence="1">
    <location>
        <begin position="160"/>
        <end position="262"/>
    </location>
</feature>
<protein>
    <submittedName>
        <fullName evidence="2">META domain-containing protein</fullName>
    </submittedName>
</protein>
<gene>
    <name evidence="2" type="ORF">ES677_03785</name>
</gene>
<name>A0ABY3MD80_9FLAO</name>
<keyword evidence="3" id="KW-1185">Reference proteome</keyword>
<dbReference type="RefSeq" id="WP_148380476.1">
    <property type="nucleotide sequence ID" value="NZ_VSKN01000003.1"/>
</dbReference>
<evidence type="ECO:0000313" key="3">
    <source>
        <dbReference type="Proteomes" id="UP000323621"/>
    </source>
</evidence>
<organism evidence="2 3">
    <name type="scientific">Bizionia gelidisalsuginis</name>
    <dbReference type="NCBI Taxonomy" id="291188"/>
    <lineage>
        <taxon>Bacteria</taxon>
        <taxon>Pseudomonadati</taxon>
        <taxon>Bacteroidota</taxon>
        <taxon>Flavobacteriia</taxon>
        <taxon>Flavobacteriales</taxon>
        <taxon>Flavobacteriaceae</taxon>
        <taxon>Bizionia</taxon>
    </lineage>
</organism>
<dbReference type="Pfam" id="PF03724">
    <property type="entry name" value="META"/>
    <property type="match status" value="1"/>
</dbReference>
<dbReference type="Proteomes" id="UP000323621">
    <property type="component" value="Unassembled WGS sequence"/>
</dbReference>
<dbReference type="InterPro" id="IPR005184">
    <property type="entry name" value="DUF306_Meta_HslJ"/>
</dbReference>
<evidence type="ECO:0000313" key="2">
    <source>
        <dbReference type="EMBL" id="TYC16299.1"/>
    </source>
</evidence>
<comment type="caution">
    <text evidence="2">The sequence shown here is derived from an EMBL/GenBank/DDBJ whole genome shotgun (WGS) entry which is preliminary data.</text>
</comment>
<accession>A0ABY3MD80</accession>
<dbReference type="Gene3D" id="2.40.128.270">
    <property type="match status" value="1"/>
</dbReference>
<reference evidence="2 3" key="1">
    <citation type="submission" date="2019-08" db="EMBL/GenBank/DDBJ databases">
        <title>Genomes of Antarctic Bizionia species.</title>
        <authorList>
            <person name="Bowman J.P."/>
        </authorList>
    </citation>
    <scope>NUCLEOTIDE SEQUENCE [LARGE SCALE GENOMIC DNA]</scope>
    <source>
        <strain evidence="2 3">IC164</strain>
    </source>
</reference>
<dbReference type="InterPro" id="IPR038670">
    <property type="entry name" value="HslJ-like_sf"/>
</dbReference>
<evidence type="ECO:0000259" key="1">
    <source>
        <dbReference type="Pfam" id="PF03724"/>
    </source>
</evidence>
<proteinExistence type="predicted"/>